<evidence type="ECO:0000313" key="3">
    <source>
        <dbReference type="Proteomes" id="UP000286045"/>
    </source>
</evidence>
<evidence type="ECO:0000313" key="2">
    <source>
        <dbReference type="EMBL" id="RWA05925.1"/>
    </source>
</evidence>
<protein>
    <submittedName>
        <fullName evidence="2">Uncharacterized protein</fullName>
    </submittedName>
</protein>
<organism evidence="2 3">
    <name type="scientific">Xylaria grammica</name>
    <dbReference type="NCBI Taxonomy" id="363999"/>
    <lineage>
        <taxon>Eukaryota</taxon>
        <taxon>Fungi</taxon>
        <taxon>Dikarya</taxon>
        <taxon>Ascomycota</taxon>
        <taxon>Pezizomycotina</taxon>
        <taxon>Sordariomycetes</taxon>
        <taxon>Xylariomycetidae</taxon>
        <taxon>Xylariales</taxon>
        <taxon>Xylariaceae</taxon>
        <taxon>Xylaria</taxon>
    </lineage>
</organism>
<accession>A0A439CUV9</accession>
<proteinExistence type="predicted"/>
<dbReference type="EMBL" id="RYZI01000385">
    <property type="protein sequence ID" value="RWA05925.1"/>
    <property type="molecule type" value="Genomic_DNA"/>
</dbReference>
<reference evidence="2 3" key="1">
    <citation type="submission" date="2018-12" db="EMBL/GenBank/DDBJ databases">
        <title>Draft genome sequence of Xylaria grammica IHI A82.</title>
        <authorList>
            <person name="Buettner E."/>
            <person name="Kellner H."/>
        </authorList>
    </citation>
    <scope>NUCLEOTIDE SEQUENCE [LARGE SCALE GENOMIC DNA]</scope>
    <source>
        <strain evidence="2 3">IHI A82</strain>
    </source>
</reference>
<dbReference type="AlphaFoldDB" id="A0A439CUV9"/>
<feature type="compositionally biased region" description="Polar residues" evidence="1">
    <location>
        <begin position="56"/>
        <end position="72"/>
    </location>
</feature>
<comment type="caution">
    <text evidence="2">The sequence shown here is derived from an EMBL/GenBank/DDBJ whole genome shotgun (WGS) entry which is preliminary data.</text>
</comment>
<evidence type="ECO:0000256" key="1">
    <source>
        <dbReference type="SAM" id="MobiDB-lite"/>
    </source>
</evidence>
<name>A0A439CUV9_9PEZI</name>
<feature type="region of interest" description="Disordered" evidence="1">
    <location>
        <begin position="44"/>
        <end position="73"/>
    </location>
</feature>
<dbReference type="Proteomes" id="UP000286045">
    <property type="component" value="Unassembled WGS sequence"/>
</dbReference>
<keyword evidence="3" id="KW-1185">Reference proteome</keyword>
<sequence length="409" mass="45456">MVVRTPPLSSLKRGLLPQIHHPLPLNRRESQQLLESITSSFRKNLDREHPWETDEPSANTKANSTESTTNHCPTDRHLRAILSNPLFARSRDANVNISTHTPRNNPFDVFDSAVSRGLMTTRRAAGFLATIRSQLLAESPDNVRQRMGASGGGLRVLRWLRASGQEKDLEFLSDPALLKLIVPFLYAEGLQEVAWDWLAQLASRAIELEFKITPGKLNAQTLSKLMSAIIDENSEPGSPSPINLDGSFAALARANSMVPRENLVTTAAVKNSWARLSWASTVDAVGRPKPSVALFENFVDIGRPLNFPLDLAHLDLHHPTTPTHSAAIEYLRLRRQIAQDMSNMKPQLQQRVLCLVLDAAERLNQTGQLAEAPWVERIRSAIYERLNLGVLNLQIGETLNSSIPIQKGL</sequence>
<gene>
    <name evidence="2" type="ORF">EKO27_g9181</name>
</gene>